<dbReference type="OMA" id="SHVGESE"/>
<evidence type="ECO:0000256" key="1">
    <source>
        <dbReference type="ARBA" id="ARBA00022741"/>
    </source>
</evidence>
<reference evidence="5" key="2">
    <citation type="submission" date="2010-04" db="EMBL/GenBank/DDBJ databases">
        <authorList>
            <person name="Buell R."/>
            <person name="Hamilton J."/>
            <person name="Hostetler J."/>
        </authorList>
    </citation>
    <scope>NUCLEOTIDE SEQUENCE [LARGE SCALE GENOMIC DNA]</scope>
    <source>
        <strain evidence="5">DAOM:BR144</strain>
    </source>
</reference>
<keyword evidence="2" id="KW-0067">ATP-binding</keyword>
<accession>K3W7L0</accession>
<organism evidence="4 5">
    <name type="scientific">Globisporangium ultimum (strain ATCC 200006 / CBS 805.95 / DAOM BR144)</name>
    <name type="common">Pythium ultimum</name>
    <dbReference type="NCBI Taxonomy" id="431595"/>
    <lineage>
        <taxon>Eukaryota</taxon>
        <taxon>Sar</taxon>
        <taxon>Stramenopiles</taxon>
        <taxon>Oomycota</taxon>
        <taxon>Peronosporomycetes</taxon>
        <taxon>Pythiales</taxon>
        <taxon>Pythiaceae</taxon>
        <taxon>Globisporangium</taxon>
    </lineage>
</organism>
<dbReference type="InterPro" id="IPR027417">
    <property type="entry name" value="P-loop_NTPase"/>
</dbReference>
<dbReference type="VEuPathDB" id="FungiDB:PYU1_G000951"/>
<evidence type="ECO:0000313" key="5">
    <source>
        <dbReference type="Proteomes" id="UP000019132"/>
    </source>
</evidence>
<proteinExistence type="predicted"/>
<dbReference type="InParanoid" id="K3W7L0"/>
<dbReference type="Gene3D" id="3.40.50.300">
    <property type="entry name" value="P-loop containing nucleotide triphosphate hydrolases"/>
    <property type="match status" value="2"/>
</dbReference>
<dbReference type="Proteomes" id="UP000019132">
    <property type="component" value="Unassembled WGS sequence"/>
</dbReference>
<dbReference type="EMBL" id="GL376620">
    <property type="status" value="NOT_ANNOTATED_CDS"/>
    <property type="molecule type" value="Genomic_DNA"/>
</dbReference>
<dbReference type="AlphaFoldDB" id="K3W7L0"/>
<dbReference type="PANTHER" id="PTHR23077:SF171">
    <property type="entry name" value="NUCLEAR VALOSIN-CONTAINING PROTEIN-LIKE"/>
    <property type="match status" value="1"/>
</dbReference>
<dbReference type="InterPro" id="IPR003593">
    <property type="entry name" value="AAA+_ATPase"/>
</dbReference>
<evidence type="ECO:0000259" key="3">
    <source>
        <dbReference type="SMART" id="SM00382"/>
    </source>
</evidence>
<feature type="domain" description="AAA+ ATPase" evidence="3">
    <location>
        <begin position="219"/>
        <end position="343"/>
    </location>
</feature>
<dbReference type="eggNOG" id="KOG0730">
    <property type="taxonomic scope" value="Eukaryota"/>
</dbReference>
<dbReference type="STRING" id="431595.K3W7L0"/>
<feature type="domain" description="AAA+ ATPase" evidence="3">
    <location>
        <begin position="404"/>
        <end position="577"/>
    </location>
</feature>
<keyword evidence="5" id="KW-1185">Reference proteome</keyword>
<dbReference type="GO" id="GO:0016887">
    <property type="term" value="F:ATP hydrolysis activity"/>
    <property type="evidence" value="ECO:0007669"/>
    <property type="project" value="InterPro"/>
</dbReference>
<reference evidence="4" key="3">
    <citation type="submission" date="2015-02" db="UniProtKB">
        <authorList>
            <consortium name="EnsemblProtists"/>
        </authorList>
    </citation>
    <scope>IDENTIFICATION</scope>
    <source>
        <strain evidence="4">DAOM BR144</strain>
    </source>
</reference>
<evidence type="ECO:0000313" key="4">
    <source>
        <dbReference type="EnsemblProtists" id="PYU1_T000951"/>
    </source>
</evidence>
<sequence>MGMMLLAVGTAQDGGSFTSTALVTKRGFDALRASWNSYVAVRYRPGDAPAVFRLAISDAVAADTLQIDHWPGAHQDHKPGSSTQYLELVPVGHDPPKVATAFVKMLLRKRVLTGASGVVALQYDGVDYGEWRFRAYYRGKAAATDAELTKDAVDVDVGIVEEQTLVLMFPFDASSQAQERHGHPLLPIGAHGESFKELVAMALQSAQTSPSGQHEAISHSRSLILHGPSGSGKTTLVQLVAKHFHANLLTIDCSLLSLPQLQLQDLFTAALRIQPAVLLLEDMELLFPRVLDDAKYRLVGRLVGCLESINTLEHANVAIVGTVTSISALHDKVRQLFAEEVALEMPEKQWTADLLSSSSSLMTSVPDVQWADIGGLEKVKQSLLEMVVWPLEKPHVFLRMGISPPFGMILHGPPGTGKTMLAKAAANASGCNFLNLSASDLMKAEFGESEKAITKAFDTARALSPCMVFIDEFQSLFGNRSTAGVVRSKIVRNRERTTSRMISQLLMEMDNLKAVSDDTHAHLPSSSSEAKRDAAISSVATRVFVLAATNALSAIDPAFLQPGSSPFPEIMAPSISKTMCAL</sequence>
<dbReference type="EnsemblProtists" id="PYU1_T000951">
    <property type="protein sequence ID" value="PYU1_T000951"/>
    <property type="gene ID" value="PYU1_G000951"/>
</dbReference>
<dbReference type="GO" id="GO:0005524">
    <property type="term" value="F:ATP binding"/>
    <property type="evidence" value="ECO:0007669"/>
    <property type="project" value="UniProtKB-KW"/>
</dbReference>
<dbReference type="InterPro" id="IPR050168">
    <property type="entry name" value="AAA_ATPase_domain"/>
</dbReference>
<reference evidence="5" key="1">
    <citation type="journal article" date="2010" name="Genome Biol.">
        <title>Genome sequence of the necrotrophic plant pathogen Pythium ultimum reveals original pathogenicity mechanisms and effector repertoire.</title>
        <authorList>
            <person name="Levesque C.A."/>
            <person name="Brouwer H."/>
            <person name="Cano L."/>
            <person name="Hamilton J.P."/>
            <person name="Holt C."/>
            <person name="Huitema E."/>
            <person name="Raffaele S."/>
            <person name="Robideau G.P."/>
            <person name="Thines M."/>
            <person name="Win J."/>
            <person name="Zerillo M.M."/>
            <person name="Beakes G.W."/>
            <person name="Boore J.L."/>
            <person name="Busam D."/>
            <person name="Dumas B."/>
            <person name="Ferriera S."/>
            <person name="Fuerstenberg S.I."/>
            <person name="Gachon C.M."/>
            <person name="Gaulin E."/>
            <person name="Govers F."/>
            <person name="Grenville-Briggs L."/>
            <person name="Horner N."/>
            <person name="Hostetler J."/>
            <person name="Jiang R.H."/>
            <person name="Johnson J."/>
            <person name="Krajaejun T."/>
            <person name="Lin H."/>
            <person name="Meijer H.J."/>
            <person name="Moore B."/>
            <person name="Morris P."/>
            <person name="Phuntmart V."/>
            <person name="Puiu D."/>
            <person name="Shetty J."/>
            <person name="Stajich J.E."/>
            <person name="Tripathy S."/>
            <person name="Wawra S."/>
            <person name="van West P."/>
            <person name="Whitty B.R."/>
            <person name="Coutinho P.M."/>
            <person name="Henrissat B."/>
            <person name="Martin F."/>
            <person name="Thomas P.D."/>
            <person name="Tyler B.M."/>
            <person name="De Vries R.P."/>
            <person name="Kamoun S."/>
            <person name="Yandell M."/>
            <person name="Tisserat N."/>
            <person name="Buell C.R."/>
        </authorList>
    </citation>
    <scope>NUCLEOTIDE SEQUENCE</scope>
    <source>
        <strain evidence="5">DAOM:BR144</strain>
    </source>
</reference>
<dbReference type="HOGENOM" id="CLU_000688_12_2_1"/>
<name>K3W7L0_GLOUD</name>
<protein>
    <recommendedName>
        <fullName evidence="3">AAA+ ATPase domain-containing protein</fullName>
    </recommendedName>
</protein>
<keyword evidence="1" id="KW-0547">Nucleotide-binding</keyword>
<evidence type="ECO:0000256" key="2">
    <source>
        <dbReference type="ARBA" id="ARBA00022840"/>
    </source>
</evidence>
<dbReference type="Pfam" id="PF00004">
    <property type="entry name" value="AAA"/>
    <property type="match status" value="2"/>
</dbReference>
<dbReference type="SUPFAM" id="SSF52540">
    <property type="entry name" value="P-loop containing nucleoside triphosphate hydrolases"/>
    <property type="match status" value="2"/>
</dbReference>
<dbReference type="InterPro" id="IPR003959">
    <property type="entry name" value="ATPase_AAA_core"/>
</dbReference>
<dbReference type="PANTHER" id="PTHR23077">
    <property type="entry name" value="AAA-FAMILY ATPASE"/>
    <property type="match status" value="1"/>
</dbReference>
<dbReference type="SMART" id="SM00382">
    <property type="entry name" value="AAA"/>
    <property type="match status" value="2"/>
</dbReference>